<keyword evidence="1" id="KW-0732">Signal</keyword>
<dbReference type="Pfam" id="PF11412">
    <property type="entry name" value="DsbD_N"/>
    <property type="match status" value="1"/>
</dbReference>
<feature type="chain" id="PRO_5032588451" description="Thiol:disulfide interchange protein DsbD N-terminal domain-containing protein" evidence="1">
    <location>
        <begin position="29"/>
        <end position="272"/>
    </location>
</feature>
<dbReference type="InterPro" id="IPR028250">
    <property type="entry name" value="DsbDN"/>
</dbReference>
<keyword evidence="4" id="KW-1185">Reference proteome</keyword>
<sequence>MSERPEFSTVKRLACLALALSATLPAAAQDHSRVAILPGWQMADGRYLAGVEITLGPGWKTYWRQPGEGGIPPIFDWSASDNVASVEAVWPTPDIFDTYGMRTLGYSDRVVFPMMLTPVDATEPVRATLAMSYGVCSDICIPAQAEAANTLTRGEPVNVSVLSAALDARAIGPESAGVTGTSCNVAPQGEYAYSIEASIGFSEAAPGNLVAVFEVPEPDLWIGTPQAAPRGDTLTAQARMDWFGDGPLALVRDDIRITLIEPGVRSIEISGC</sequence>
<proteinExistence type="predicted"/>
<evidence type="ECO:0000259" key="2">
    <source>
        <dbReference type="Pfam" id="PF11412"/>
    </source>
</evidence>
<gene>
    <name evidence="3" type="ORF">I0K15_10755</name>
</gene>
<evidence type="ECO:0000313" key="4">
    <source>
        <dbReference type="Proteomes" id="UP000594800"/>
    </source>
</evidence>
<feature type="domain" description="Thiol:disulfide interchange protein DsbD N-terminal" evidence="2">
    <location>
        <begin position="43"/>
        <end position="150"/>
    </location>
</feature>
<accession>A0A7S9LNE2</accession>
<reference evidence="3 4" key="1">
    <citation type="submission" date="2020-11" db="EMBL/GenBank/DDBJ databases">
        <title>Description of Pontivivens ytuae sp. nov. isolated from deep sea sediment of Mariana Trench.</title>
        <authorList>
            <person name="Wang Z."/>
            <person name="Sun Q.-L."/>
            <person name="Xu X.-D."/>
            <person name="Tang Y.-Z."/>
            <person name="Zhang J."/>
        </authorList>
    </citation>
    <scope>NUCLEOTIDE SEQUENCE [LARGE SCALE GENOMIC DNA]</scope>
    <source>
        <strain evidence="3 4">MT2928</strain>
    </source>
</reference>
<name>A0A7S9LNE2_9RHOB</name>
<protein>
    <recommendedName>
        <fullName evidence="2">Thiol:disulfide interchange protein DsbD N-terminal domain-containing protein</fullName>
    </recommendedName>
</protein>
<dbReference type="AlphaFoldDB" id="A0A7S9LNE2"/>
<feature type="signal peptide" evidence="1">
    <location>
        <begin position="1"/>
        <end position="28"/>
    </location>
</feature>
<dbReference type="EMBL" id="CP064942">
    <property type="protein sequence ID" value="QPH52307.1"/>
    <property type="molecule type" value="Genomic_DNA"/>
</dbReference>
<dbReference type="KEGG" id="poz:I0K15_10755"/>
<dbReference type="Proteomes" id="UP000594800">
    <property type="component" value="Chromosome"/>
</dbReference>
<organism evidence="3 4">
    <name type="scientific">Pontivivens ytuae</name>
    <dbReference type="NCBI Taxonomy" id="2789856"/>
    <lineage>
        <taxon>Bacteria</taxon>
        <taxon>Pseudomonadati</taxon>
        <taxon>Pseudomonadota</taxon>
        <taxon>Alphaproteobacteria</taxon>
        <taxon>Rhodobacterales</taxon>
        <taxon>Paracoccaceae</taxon>
        <taxon>Pontivivens</taxon>
    </lineage>
</organism>
<dbReference type="RefSeq" id="WP_196101521.1">
    <property type="nucleotide sequence ID" value="NZ_CP064942.1"/>
</dbReference>
<evidence type="ECO:0000313" key="3">
    <source>
        <dbReference type="EMBL" id="QPH52307.1"/>
    </source>
</evidence>
<evidence type="ECO:0000256" key="1">
    <source>
        <dbReference type="SAM" id="SignalP"/>
    </source>
</evidence>